<sequence>MNVKQCSRCPEYTEYYCHSCQKDLCQRCKLVHVIDLYTKHHEVTIYREKFNYISKREKCFNHRNCIYNKYCEPCEVPVCDSASDHKSQGVFFFAGMFSKHKVVNISESYHEKRLQHKDYIHGVRSETIYNNLVLLKRLPSDVQTCHCDISRYQYKMIVRGQKVKDLRDSVLLDEIKKIRILFQKIRKREMIARIQNYEENHEQSANRPVQFLRFIKNVRLPKIQDTLHLPRHCKLSITQEINIKGLIELLSEIQIKEKGKRKPLTGNDLQLTLKSMFTVPGVKHCGHISCVTPDRVWVSEGYYIILTDTTARYPKVLHRVKNVLPTEGVGFHTVNRNGELIYIDMLYNVKKFCCDTKTTTIFIKNEDIQCKTQCLYASPISGDLLVGGIGKIMRYNSIGKLIQTIPNKNTVPRFPRYITENNNGDIVASDYRIGIFRRAVVVTSREGTHRFLYTGPSQSETRIEPGALCTDAFSRILVCDTKTSSIHILSQDGQFLQCLMPTEPIGYNTQYSLSYDVHTDCIWVGSLGINKMYKFIINRDLSIIDRYYL</sequence>
<evidence type="ECO:0000313" key="4">
    <source>
        <dbReference type="RefSeq" id="XP_022311742.1"/>
    </source>
</evidence>
<protein>
    <submittedName>
        <fullName evidence="4 5">Uncharacterized protein LOC111116981</fullName>
    </submittedName>
</protein>
<dbReference type="RefSeq" id="XP_022311742.1">
    <property type="nucleotide sequence ID" value="XM_022456034.1"/>
</dbReference>
<evidence type="ECO:0000313" key="5">
    <source>
        <dbReference type="RefSeq" id="XP_022311743.1"/>
    </source>
</evidence>
<dbReference type="GO" id="GO:0006513">
    <property type="term" value="P:protein monoubiquitination"/>
    <property type="evidence" value="ECO:0007669"/>
    <property type="project" value="TreeGrafter"/>
</dbReference>
<keyword evidence="1" id="KW-0862">Zinc</keyword>
<dbReference type="PANTHER" id="PTHR25462:SF229">
    <property type="entry name" value="TRANSCRIPTION INTERMEDIARY FACTOR 1-BETA"/>
    <property type="match status" value="1"/>
</dbReference>
<keyword evidence="1" id="KW-0863">Zinc-finger</keyword>
<dbReference type="InterPro" id="IPR011042">
    <property type="entry name" value="6-blade_b-propeller_TolB-like"/>
</dbReference>
<evidence type="ECO:0000259" key="2">
    <source>
        <dbReference type="PROSITE" id="PS50119"/>
    </source>
</evidence>
<keyword evidence="1" id="KW-0479">Metal-binding</keyword>
<dbReference type="PANTHER" id="PTHR25462">
    <property type="entry name" value="BONUS, ISOFORM C-RELATED"/>
    <property type="match status" value="1"/>
</dbReference>
<dbReference type="Gene3D" id="2.120.10.30">
    <property type="entry name" value="TolB, C-terminal domain"/>
    <property type="match status" value="1"/>
</dbReference>
<evidence type="ECO:0000256" key="1">
    <source>
        <dbReference type="PROSITE-ProRule" id="PRU00024"/>
    </source>
</evidence>
<dbReference type="InterPro" id="IPR047153">
    <property type="entry name" value="TRIM45/56/19-like"/>
</dbReference>
<dbReference type="AlphaFoldDB" id="A0A8B8C7N7"/>
<dbReference type="InterPro" id="IPR000315">
    <property type="entry name" value="Znf_B-box"/>
</dbReference>
<keyword evidence="3" id="KW-1185">Reference proteome</keyword>
<accession>A0A8B8C7N7</accession>
<dbReference type="KEGG" id="cvn:111116981"/>
<proteinExistence type="predicted"/>
<dbReference type="Proteomes" id="UP000694844">
    <property type="component" value="Chromosome 10"/>
</dbReference>
<dbReference type="PROSITE" id="PS50119">
    <property type="entry name" value="ZF_BBOX"/>
    <property type="match status" value="1"/>
</dbReference>
<dbReference type="SUPFAM" id="SSF101898">
    <property type="entry name" value="NHL repeat"/>
    <property type="match status" value="1"/>
</dbReference>
<dbReference type="RefSeq" id="XP_022311743.1">
    <property type="nucleotide sequence ID" value="XM_022456035.1"/>
</dbReference>
<dbReference type="GO" id="GO:0061630">
    <property type="term" value="F:ubiquitin protein ligase activity"/>
    <property type="evidence" value="ECO:0007669"/>
    <property type="project" value="TreeGrafter"/>
</dbReference>
<gene>
    <name evidence="4 5" type="primary">LOC111116981</name>
</gene>
<feature type="domain" description="B box-type" evidence="2">
    <location>
        <begin position="1"/>
        <end position="45"/>
    </location>
</feature>
<dbReference type="GO" id="GO:0008270">
    <property type="term" value="F:zinc ion binding"/>
    <property type="evidence" value="ECO:0007669"/>
    <property type="project" value="UniProtKB-KW"/>
</dbReference>
<name>A0A8B8C7N7_CRAVI</name>
<evidence type="ECO:0000313" key="3">
    <source>
        <dbReference type="Proteomes" id="UP000694844"/>
    </source>
</evidence>
<dbReference type="GeneID" id="111116981"/>
<reference evidence="4 5" key="1">
    <citation type="submission" date="2025-04" db="UniProtKB">
        <authorList>
            <consortium name="RefSeq"/>
        </authorList>
    </citation>
    <scope>IDENTIFICATION</scope>
    <source>
        <tissue evidence="4 5">Whole sample</tissue>
    </source>
</reference>
<organism evidence="3 5">
    <name type="scientific">Crassostrea virginica</name>
    <name type="common">Eastern oyster</name>
    <dbReference type="NCBI Taxonomy" id="6565"/>
    <lineage>
        <taxon>Eukaryota</taxon>
        <taxon>Metazoa</taxon>
        <taxon>Spiralia</taxon>
        <taxon>Lophotrochozoa</taxon>
        <taxon>Mollusca</taxon>
        <taxon>Bivalvia</taxon>
        <taxon>Autobranchia</taxon>
        <taxon>Pteriomorphia</taxon>
        <taxon>Ostreida</taxon>
        <taxon>Ostreoidea</taxon>
        <taxon>Ostreidae</taxon>
        <taxon>Crassostrea</taxon>
    </lineage>
</organism>
<dbReference type="OrthoDB" id="6082856at2759"/>